<evidence type="ECO:0000256" key="2">
    <source>
        <dbReference type="ARBA" id="ARBA00022692"/>
    </source>
</evidence>
<organism evidence="8 9">
    <name type="scientific">Tripterygium wilfordii</name>
    <name type="common">Thunder God vine</name>
    <dbReference type="NCBI Taxonomy" id="458696"/>
    <lineage>
        <taxon>Eukaryota</taxon>
        <taxon>Viridiplantae</taxon>
        <taxon>Streptophyta</taxon>
        <taxon>Embryophyta</taxon>
        <taxon>Tracheophyta</taxon>
        <taxon>Spermatophyta</taxon>
        <taxon>Magnoliopsida</taxon>
        <taxon>eudicotyledons</taxon>
        <taxon>Gunneridae</taxon>
        <taxon>Pentapetalae</taxon>
        <taxon>rosids</taxon>
        <taxon>fabids</taxon>
        <taxon>Celastrales</taxon>
        <taxon>Celastraceae</taxon>
        <taxon>Tripterygium</taxon>
    </lineage>
</organism>
<dbReference type="PROSITE" id="PS50845">
    <property type="entry name" value="RETICULON"/>
    <property type="match status" value="1"/>
</dbReference>
<dbReference type="OrthoDB" id="567788at2759"/>
<dbReference type="GO" id="GO:0005789">
    <property type="term" value="C:endoplasmic reticulum membrane"/>
    <property type="evidence" value="ECO:0007669"/>
    <property type="project" value="UniProtKB-SubCell"/>
</dbReference>
<evidence type="ECO:0000256" key="6">
    <source>
        <dbReference type="RuleBase" id="RU363132"/>
    </source>
</evidence>
<keyword evidence="2 6" id="KW-0812">Transmembrane</keyword>
<dbReference type="FunCoup" id="A0A7J7CIX2">
    <property type="interactions" value="208"/>
</dbReference>
<keyword evidence="3 6" id="KW-0256">Endoplasmic reticulum</keyword>
<comment type="caution">
    <text evidence="8">The sequence shown here is derived from an EMBL/GenBank/DDBJ whole genome shotgun (WGS) entry which is preliminary data.</text>
</comment>
<dbReference type="AlphaFoldDB" id="A0A7J7CIX2"/>
<dbReference type="InParanoid" id="A0A7J7CIX2"/>
<feature type="transmembrane region" description="Helical" evidence="6">
    <location>
        <begin position="156"/>
        <end position="177"/>
    </location>
</feature>
<feature type="domain" description="Reticulon" evidence="7">
    <location>
        <begin position="35"/>
        <end position="217"/>
    </location>
</feature>
<keyword evidence="9" id="KW-1185">Reference proteome</keyword>
<feature type="transmembrane region" description="Helical" evidence="6">
    <location>
        <begin position="68"/>
        <end position="87"/>
    </location>
</feature>
<evidence type="ECO:0000256" key="4">
    <source>
        <dbReference type="ARBA" id="ARBA00022989"/>
    </source>
</evidence>
<dbReference type="GO" id="GO:0009617">
    <property type="term" value="P:response to bacterium"/>
    <property type="evidence" value="ECO:0007669"/>
    <property type="project" value="InterPro"/>
</dbReference>
<dbReference type="InterPro" id="IPR003388">
    <property type="entry name" value="Reticulon"/>
</dbReference>
<protein>
    <recommendedName>
        <fullName evidence="6">Reticulon-like protein</fullName>
    </recommendedName>
</protein>
<evidence type="ECO:0000256" key="5">
    <source>
        <dbReference type="ARBA" id="ARBA00023136"/>
    </source>
</evidence>
<dbReference type="PANTHER" id="PTHR10994:SF85">
    <property type="entry name" value="RETICULON-LIKE PROTEIN B9"/>
    <property type="match status" value="1"/>
</dbReference>
<keyword evidence="4 6" id="KW-1133">Transmembrane helix</keyword>
<evidence type="ECO:0000256" key="1">
    <source>
        <dbReference type="ARBA" id="ARBA00004477"/>
    </source>
</evidence>
<dbReference type="InterPro" id="IPR045064">
    <property type="entry name" value="Reticulon-like"/>
</dbReference>
<feature type="transmembrane region" description="Helical" evidence="6">
    <location>
        <begin position="44"/>
        <end position="61"/>
    </location>
</feature>
<dbReference type="EMBL" id="JAAARO010000016">
    <property type="protein sequence ID" value="KAF5734007.1"/>
    <property type="molecule type" value="Genomic_DNA"/>
</dbReference>
<sequence>MPIYESPESDNEGWEAKKLFGRQRPIHSVLGGGRVADILLWKETKLSASLLAVLTLVWFLFEVVEYNFVTLVSHISITGLLIVFIWSTSAEFFNWNPPRIPQYLLHESTFNEVAATFHRRLSHFLTKLLEIACGKDPRLFIMTIPALYVLSVIGNYFSFLNLLYFGFVTMFTVPYLYDRYETEVDHFAGRFGRDAKKNFRKFDSNVLNKIPRGKKVR</sequence>
<gene>
    <name evidence="8" type="ORF">HS088_TW16G00448</name>
</gene>
<comment type="subcellular location">
    <subcellularLocation>
        <location evidence="1 6">Endoplasmic reticulum membrane</location>
        <topology evidence="1 6">Multi-pass membrane protein</topology>
    </subcellularLocation>
</comment>
<accession>A0A7J7CIX2</accession>
<evidence type="ECO:0000313" key="8">
    <source>
        <dbReference type="EMBL" id="KAF5734007.1"/>
    </source>
</evidence>
<evidence type="ECO:0000313" key="9">
    <source>
        <dbReference type="Proteomes" id="UP000593562"/>
    </source>
</evidence>
<dbReference type="Proteomes" id="UP000593562">
    <property type="component" value="Unassembled WGS sequence"/>
</dbReference>
<proteinExistence type="predicted"/>
<reference evidence="8 9" key="1">
    <citation type="journal article" date="2020" name="Nat. Commun.">
        <title>Genome of Tripterygium wilfordii and identification of cytochrome P450 involved in triptolide biosynthesis.</title>
        <authorList>
            <person name="Tu L."/>
            <person name="Su P."/>
            <person name="Zhang Z."/>
            <person name="Gao L."/>
            <person name="Wang J."/>
            <person name="Hu T."/>
            <person name="Zhou J."/>
            <person name="Zhang Y."/>
            <person name="Zhao Y."/>
            <person name="Liu Y."/>
            <person name="Song Y."/>
            <person name="Tong Y."/>
            <person name="Lu Y."/>
            <person name="Yang J."/>
            <person name="Xu C."/>
            <person name="Jia M."/>
            <person name="Peters R.J."/>
            <person name="Huang L."/>
            <person name="Gao W."/>
        </authorList>
    </citation>
    <scope>NUCLEOTIDE SEQUENCE [LARGE SCALE GENOMIC DNA]</scope>
    <source>
        <strain evidence="9">cv. XIE 37</strain>
        <tissue evidence="8">Leaf</tissue>
    </source>
</reference>
<dbReference type="PANTHER" id="PTHR10994">
    <property type="entry name" value="RETICULON"/>
    <property type="match status" value="1"/>
</dbReference>
<name>A0A7J7CIX2_TRIWF</name>
<evidence type="ECO:0000256" key="3">
    <source>
        <dbReference type="ARBA" id="ARBA00022824"/>
    </source>
</evidence>
<evidence type="ECO:0000259" key="7">
    <source>
        <dbReference type="PROSITE" id="PS50845"/>
    </source>
</evidence>
<dbReference type="Pfam" id="PF02453">
    <property type="entry name" value="Reticulon"/>
    <property type="match status" value="1"/>
</dbReference>
<keyword evidence="5 6" id="KW-0472">Membrane</keyword>